<proteinExistence type="predicted"/>
<sequence length="217" mass="23461">MKKNLLSILFISVLTLSVFSCKDKAKEATTSEAEEVATVEATATQYTANTEASKIAWKGFKPAGEHYGTISLKEGTISTKDGKITAGSFVIDMATIVVEDIPAEEKGNANLVGHLSNADFFDVEKFPTAMFEITGVEEAEGKTLLSGNLTLKEATNNVTFPVAVTTEGDALTLVSETFTIDRTKWNVQYGSKSIFDNLGDKFINDDIELKVLLKASK</sequence>
<evidence type="ECO:0000313" key="3">
    <source>
        <dbReference type="Proteomes" id="UP000032361"/>
    </source>
</evidence>
<dbReference type="OrthoDB" id="951410at2"/>
<evidence type="ECO:0000259" key="1">
    <source>
        <dbReference type="SMART" id="SM00867"/>
    </source>
</evidence>
<dbReference type="PATRIC" id="fig|1382798.3.peg.564"/>
<dbReference type="SMART" id="SM00867">
    <property type="entry name" value="YceI"/>
    <property type="match status" value="1"/>
</dbReference>
<dbReference type="InterPro" id="IPR036761">
    <property type="entry name" value="TTHA0802/YceI-like_sf"/>
</dbReference>
<dbReference type="RefSeq" id="WP_044625091.1">
    <property type="nucleotide sequence ID" value="NZ_JTDV01000001.1"/>
</dbReference>
<dbReference type="STRING" id="1382798.PK35_02785"/>
<dbReference type="PANTHER" id="PTHR34406">
    <property type="entry name" value="PROTEIN YCEI"/>
    <property type="match status" value="1"/>
</dbReference>
<dbReference type="AlphaFoldDB" id="A0A0D7W7M8"/>
<dbReference type="InterPro" id="IPR007372">
    <property type="entry name" value="Lipid/polyisoprenoid-bd_YceI"/>
</dbReference>
<gene>
    <name evidence="2" type="ORF">PK35_02785</name>
</gene>
<dbReference type="EMBL" id="JTDV01000001">
    <property type="protein sequence ID" value="KJD34703.1"/>
    <property type="molecule type" value="Genomic_DNA"/>
</dbReference>
<dbReference type="SUPFAM" id="SSF101874">
    <property type="entry name" value="YceI-like"/>
    <property type="match status" value="1"/>
</dbReference>
<evidence type="ECO:0000313" key="2">
    <source>
        <dbReference type="EMBL" id="KJD34703.1"/>
    </source>
</evidence>
<dbReference type="PANTHER" id="PTHR34406:SF1">
    <property type="entry name" value="PROTEIN YCEI"/>
    <property type="match status" value="1"/>
</dbReference>
<feature type="domain" description="Lipid/polyisoprenoid-binding YceI-like" evidence="1">
    <location>
        <begin position="45"/>
        <end position="216"/>
    </location>
</feature>
<dbReference type="PROSITE" id="PS51257">
    <property type="entry name" value="PROKAR_LIPOPROTEIN"/>
    <property type="match status" value="1"/>
</dbReference>
<organism evidence="2 3">
    <name type="scientific">Neotamlana nanhaiensis</name>
    <dbReference type="NCBI Taxonomy" id="1382798"/>
    <lineage>
        <taxon>Bacteria</taxon>
        <taxon>Pseudomonadati</taxon>
        <taxon>Bacteroidota</taxon>
        <taxon>Flavobacteriia</taxon>
        <taxon>Flavobacteriales</taxon>
        <taxon>Flavobacteriaceae</taxon>
        <taxon>Neotamlana</taxon>
    </lineage>
</organism>
<name>A0A0D7W7M8_9FLAO</name>
<accession>A0A0D7W7M8</accession>
<dbReference type="Gene3D" id="2.40.128.110">
    <property type="entry name" value="Lipid/polyisoprenoid-binding, YceI-like"/>
    <property type="match status" value="1"/>
</dbReference>
<reference evidence="2 3" key="1">
    <citation type="journal article" date="2015" name="Antonie Van Leeuwenhoek">
        <title>Tamlana nanhaiensis sp. nov., isolated from surface seawater collected from the South China Sea.</title>
        <authorList>
            <person name="Liu X."/>
            <person name="Lai Q."/>
            <person name="Du Y."/>
            <person name="Li G."/>
            <person name="Sun F."/>
            <person name="Shao Z."/>
        </authorList>
    </citation>
    <scope>NUCLEOTIDE SEQUENCE [LARGE SCALE GENOMIC DNA]</scope>
    <source>
        <strain evidence="2 3">FHC16</strain>
    </source>
</reference>
<protein>
    <submittedName>
        <fullName evidence="2">Lipid-binding protein</fullName>
    </submittedName>
</protein>
<keyword evidence="3" id="KW-1185">Reference proteome</keyword>
<dbReference type="Proteomes" id="UP000032361">
    <property type="component" value="Unassembled WGS sequence"/>
</dbReference>
<dbReference type="Pfam" id="PF04264">
    <property type="entry name" value="YceI"/>
    <property type="match status" value="1"/>
</dbReference>
<comment type="caution">
    <text evidence="2">The sequence shown here is derived from an EMBL/GenBank/DDBJ whole genome shotgun (WGS) entry which is preliminary data.</text>
</comment>